<gene>
    <name evidence="1" type="ORF">TSAR_007931</name>
</gene>
<protein>
    <submittedName>
        <fullName evidence="1">Uncharacterized protein</fullName>
    </submittedName>
</protein>
<dbReference type="Proteomes" id="UP000215335">
    <property type="component" value="Unassembled WGS sequence"/>
</dbReference>
<comment type="caution">
    <text evidence="1">The sequence shown here is derived from an EMBL/GenBank/DDBJ whole genome shotgun (WGS) entry which is preliminary data.</text>
</comment>
<reference evidence="1 2" key="1">
    <citation type="journal article" date="2017" name="Curr. Biol.">
        <title>The Evolution of Venom by Co-option of Single-Copy Genes.</title>
        <authorList>
            <person name="Martinson E.O."/>
            <person name="Mrinalini"/>
            <person name="Kelkar Y.D."/>
            <person name="Chang C.H."/>
            <person name="Werren J.H."/>
        </authorList>
    </citation>
    <scope>NUCLEOTIDE SEQUENCE [LARGE SCALE GENOMIC DNA]</scope>
    <source>
        <strain evidence="1 2">Alberta</strain>
        <tissue evidence="1">Whole body</tissue>
    </source>
</reference>
<sequence>MAVVAVSL</sequence>
<proteinExistence type="predicted"/>
<keyword evidence="2" id="KW-1185">Reference proteome</keyword>
<name>A0A232F0R9_9HYME</name>
<organism evidence="1 2">
    <name type="scientific">Trichomalopsis sarcophagae</name>
    <dbReference type="NCBI Taxonomy" id="543379"/>
    <lineage>
        <taxon>Eukaryota</taxon>
        <taxon>Metazoa</taxon>
        <taxon>Ecdysozoa</taxon>
        <taxon>Arthropoda</taxon>
        <taxon>Hexapoda</taxon>
        <taxon>Insecta</taxon>
        <taxon>Pterygota</taxon>
        <taxon>Neoptera</taxon>
        <taxon>Endopterygota</taxon>
        <taxon>Hymenoptera</taxon>
        <taxon>Apocrita</taxon>
        <taxon>Proctotrupomorpha</taxon>
        <taxon>Chalcidoidea</taxon>
        <taxon>Pteromalidae</taxon>
        <taxon>Pteromalinae</taxon>
        <taxon>Trichomalopsis</taxon>
    </lineage>
</organism>
<evidence type="ECO:0000313" key="2">
    <source>
        <dbReference type="Proteomes" id="UP000215335"/>
    </source>
</evidence>
<accession>A0A232F0R9</accession>
<evidence type="ECO:0000313" key="1">
    <source>
        <dbReference type="EMBL" id="OXU24008.1"/>
    </source>
</evidence>
<dbReference type="EMBL" id="NNAY01001426">
    <property type="protein sequence ID" value="OXU24008.1"/>
    <property type="molecule type" value="Genomic_DNA"/>
</dbReference>